<dbReference type="OrthoDB" id="263957at2759"/>
<feature type="transmembrane region" description="Helical" evidence="12">
    <location>
        <begin position="85"/>
        <end position="109"/>
    </location>
</feature>
<dbReference type="AlphaFoldDB" id="A0A6A6CAA2"/>
<comment type="function">
    <text evidence="1">Mediates high-affinity intracellular uptake of the rare oligo-element molybdenum.</text>
</comment>
<feature type="transmembrane region" description="Helical" evidence="12">
    <location>
        <begin position="211"/>
        <end position="231"/>
    </location>
</feature>
<evidence type="ECO:0000313" key="14">
    <source>
        <dbReference type="Proteomes" id="UP000799537"/>
    </source>
</evidence>
<keyword evidence="9 12" id="KW-0472">Membrane</keyword>
<feature type="transmembrane region" description="Helical" evidence="12">
    <location>
        <begin position="351"/>
        <end position="367"/>
    </location>
</feature>
<feature type="transmembrane region" description="Helical" evidence="12">
    <location>
        <begin position="256"/>
        <end position="278"/>
    </location>
</feature>
<feature type="transmembrane region" description="Helical" evidence="12">
    <location>
        <begin position="388"/>
        <end position="404"/>
    </location>
</feature>
<keyword evidence="4" id="KW-0813">Transport</keyword>
<feature type="transmembrane region" description="Helical" evidence="12">
    <location>
        <begin position="410"/>
        <end position="430"/>
    </location>
</feature>
<dbReference type="GO" id="GO:0015098">
    <property type="term" value="F:molybdate ion transmembrane transporter activity"/>
    <property type="evidence" value="ECO:0007669"/>
    <property type="project" value="InterPro"/>
</dbReference>
<dbReference type="RefSeq" id="XP_033663265.1">
    <property type="nucleotide sequence ID" value="XM_033808549.1"/>
</dbReference>
<proteinExistence type="predicted"/>
<evidence type="ECO:0000256" key="5">
    <source>
        <dbReference type="ARBA" id="ARBA00022475"/>
    </source>
</evidence>
<keyword evidence="14" id="KW-1185">Reference proteome</keyword>
<evidence type="ECO:0000256" key="6">
    <source>
        <dbReference type="ARBA" id="ARBA00022692"/>
    </source>
</evidence>
<protein>
    <recommendedName>
        <fullName evidence="3">Molybdate-anion transporter</fullName>
    </recommendedName>
    <alternativeName>
        <fullName evidence="10">Major facilitator superfamily domain-containing protein 5</fullName>
    </alternativeName>
    <alternativeName>
        <fullName evidence="11">Molybdate transporter 2 homolog</fullName>
    </alternativeName>
</protein>
<evidence type="ECO:0000256" key="8">
    <source>
        <dbReference type="ARBA" id="ARBA00023065"/>
    </source>
</evidence>
<feature type="transmembrane region" description="Helical" evidence="12">
    <location>
        <begin position="6"/>
        <end position="22"/>
    </location>
</feature>
<feature type="transmembrane region" description="Helical" evidence="12">
    <location>
        <begin position="52"/>
        <end position="73"/>
    </location>
</feature>
<evidence type="ECO:0000256" key="1">
    <source>
        <dbReference type="ARBA" id="ARBA00003019"/>
    </source>
</evidence>
<keyword evidence="8" id="KW-0406">Ion transport</keyword>
<evidence type="ECO:0000313" key="13">
    <source>
        <dbReference type="EMBL" id="KAF2162376.1"/>
    </source>
</evidence>
<dbReference type="InterPro" id="IPR036259">
    <property type="entry name" value="MFS_trans_sf"/>
</dbReference>
<keyword evidence="7 12" id="KW-1133">Transmembrane helix</keyword>
<accession>A0A6A6CAA2</accession>
<keyword evidence="5" id="KW-1003">Cell membrane</keyword>
<sequence length="436" mass="47508">MELYPIYFASLVLFNAALAYHRRERSKSDGSKEETLALPQGEGRDDARKFKVTYFTVYLLAMGADWVQGPFMYTVYKDEKNLSEAVVAALFTTGFVCAGITASFVGALADKHGRRAACLTFCVAYAVSCLSVLSNDMVVLFTGRALGGLATTLLYSVFETWMIAEYHASGLSDSLRLEDMFGMSITLSGVVAIVAGVVGEAVVGYTGTKVAAFLVAILCLGAAFAYIWNFWSENYGEPEDEKSGSDLRASLLDKRVLSLALATTVFEGSMYLFVFFWAPALKSARAMAGIKDLPPFGLIFSSFMCAMMMGSMLFSTLDPRAGRDTGKLLLSILAMGANSLFVPVLFNNEMVSFWSFAAFEMCVGLYFPTMSRLKSELVDDAVRGKVYALMRLPLNVFIVLALGVTREGDAHRGMVFSAVGGLLLCSVFVVQKYLCK</sequence>
<organism evidence="13 14">
    <name type="scientific">Zasmidium cellare ATCC 36951</name>
    <dbReference type="NCBI Taxonomy" id="1080233"/>
    <lineage>
        <taxon>Eukaryota</taxon>
        <taxon>Fungi</taxon>
        <taxon>Dikarya</taxon>
        <taxon>Ascomycota</taxon>
        <taxon>Pezizomycotina</taxon>
        <taxon>Dothideomycetes</taxon>
        <taxon>Dothideomycetidae</taxon>
        <taxon>Mycosphaerellales</taxon>
        <taxon>Mycosphaerellaceae</taxon>
        <taxon>Zasmidium</taxon>
    </lineage>
</organism>
<evidence type="ECO:0000256" key="3">
    <source>
        <dbReference type="ARBA" id="ARBA00021242"/>
    </source>
</evidence>
<dbReference type="Gene3D" id="1.20.1250.20">
    <property type="entry name" value="MFS general substrate transporter like domains"/>
    <property type="match status" value="1"/>
</dbReference>
<evidence type="ECO:0000256" key="7">
    <source>
        <dbReference type="ARBA" id="ARBA00022989"/>
    </source>
</evidence>
<dbReference type="InterPro" id="IPR008509">
    <property type="entry name" value="MOT2/MFSD5"/>
</dbReference>
<dbReference type="EMBL" id="ML993614">
    <property type="protein sequence ID" value="KAF2162376.1"/>
    <property type="molecule type" value="Genomic_DNA"/>
</dbReference>
<name>A0A6A6CAA2_ZASCE</name>
<keyword evidence="6 12" id="KW-0812">Transmembrane</keyword>
<evidence type="ECO:0000256" key="4">
    <source>
        <dbReference type="ARBA" id="ARBA00022448"/>
    </source>
</evidence>
<dbReference type="GO" id="GO:0005886">
    <property type="term" value="C:plasma membrane"/>
    <property type="evidence" value="ECO:0007669"/>
    <property type="project" value="UniProtKB-SubCell"/>
</dbReference>
<dbReference type="GeneID" id="54561821"/>
<dbReference type="Pfam" id="PF05631">
    <property type="entry name" value="MFS_5"/>
    <property type="match status" value="1"/>
</dbReference>
<evidence type="ECO:0000256" key="12">
    <source>
        <dbReference type="SAM" id="Phobius"/>
    </source>
</evidence>
<evidence type="ECO:0000256" key="9">
    <source>
        <dbReference type="ARBA" id="ARBA00023136"/>
    </source>
</evidence>
<reference evidence="13" key="1">
    <citation type="journal article" date="2020" name="Stud. Mycol.">
        <title>101 Dothideomycetes genomes: a test case for predicting lifestyles and emergence of pathogens.</title>
        <authorList>
            <person name="Haridas S."/>
            <person name="Albert R."/>
            <person name="Binder M."/>
            <person name="Bloem J."/>
            <person name="Labutti K."/>
            <person name="Salamov A."/>
            <person name="Andreopoulos B."/>
            <person name="Baker S."/>
            <person name="Barry K."/>
            <person name="Bills G."/>
            <person name="Bluhm B."/>
            <person name="Cannon C."/>
            <person name="Castanera R."/>
            <person name="Culley D."/>
            <person name="Daum C."/>
            <person name="Ezra D."/>
            <person name="Gonzalez J."/>
            <person name="Henrissat B."/>
            <person name="Kuo A."/>
            <person name="Liang C."/>
            <person name="Lipzen A."/>
            <person name="Lutzoni F."/>
            <person name="Magnuson J."/>
            <person name="Mondo S."/>
            <person name="Nolan M."/>
            <person name="Ohm R."/>
            <person name="Pangilinan J."/>
            <person name="Park H.-J."/>
            <person name="Ramirez L."/>
            <person name="Alfaro M."/>
            <person name="Sun H."/>
            <person name="Tritt A."/>
            <person name="Yoshinaga Y."/>
            <person name="Zwiers L.-H."/>
            <person name="Turgeon B."/>
            <person name="Goodwin S."/>
            <person name="Spatafora J."/>
            <person name="Crous P."/>
            <person name="Grigoriev I."/>
        </authorList>
    </citation>
    <scope>NUCLEOTIDE SEQUENCE</scope>
    <source>
        <strain evidence="13">ATCC 36951</strain>
    </source>
</reference>
<dbReference type="PANTHER" id="PTHR23516">
    <property type="entry name" value="SAM (S-ADENOSYL METHIONINE) TRANSPORTER"/>
    <property type="match status" value="1"/>
</dbReference>
<comment type="subcellular location">
    <subcellularLocation>
        <location evidence="2">Cell membrane</location>
        <topology evidence="2">Multi-pass membrane protein</topology>
    </subcellularLocation>
</comment>
<evidence type="ECO:0000256" key="10">
    <source>
        <dbReference type="ARBA" id="ARBA00030646"/>
    </source>
</evidence>
<dbReference type="GO" id="GO:0006811">
    <property type="term" value="P:monoatomic ion transport"/>
    <property type="evidence" value="ECO:0007669"/>
    <property type="project" value="UniProtKB-KW"/>
</dbReference>
<dbReference type="SUPFAM" id="SSF103473">
    <property type="entry name" value="MFS general substrate transporter"/>
    <property type="match status" value="1"/>
</dbReference>
<evidence type="ECO:0000256" key="11">
    <source>
        <dbReference type="ARBA" id="ARBA00032555"/>
    </source>
</evidence>
<dbReference type="PANTHER" id="PTHR23516:SF1">
    <property type="entry name" value="MOLYBDATE-ANION TRANSPORTER"/>
    <property type="match status" value="1"/>
</dbReference>
<feature type="transmembrane region" description="Helical" evidence="12">
    <location>
        <begin position="185"/>
        <end position="205"/>
    </location>
</feature>
<gene>
    <name evidence="13" type="ORF">M409DRAFT_27384</name>
</gene>
<feature type="transmembrane region" description="Helical" evidence="12">
    <location>
        <begin position="298"/>
        <end position="316"/>
    </location>
</feature>
<dbReference type="Proteomes" id="UP000799537">
    <property type="component" value="Unassembled WGS sequence"/>
</dbReference>
<evidence type="ECO:0000256" key="2">
    <source>
        <dbReference type="ARBA" id="ARBA00004651"/>
    </source>
</evidence>
<feature type="transmembrane region" description="Helical" evidence="12">
    <location>
        <begin position="116"/>
        <end position="133"/>
    </location>
</feature>